<dbReference type="EMBL" id="JWZT01005379">
    <property type="protein sequence ID" value="KII61141.1"/>
    <property type="molecule type" value="Genomic_DNA"/>
</dbReference>
<organism evidence="3 4">
    <name type="scientific">Thelohanellus kitauei</name>
    <name type="common">Myxosporean</name>
    <dbReference type="NCBI Taxonomy" id="669202"/>
    <lineage>
        <taxon>Eukaryota</taxon>
        <taxon>Metazoa</taxon>
        <taxon>Cnidaria</taxon>
        <taxon>Myxozoa</taxon>
        <taxon>Myxosporea</taxon>
        <taxon>Bivalvulida</taxon>
        <taxon>Platysporina</taxon>
        <taxon>Myxobolidae</taxon>
        <taxon>Thelohanellus</taxon>
    </lineage>
</organism>
<evidence type="ECO:0000256" key="1">
    <source>
        <dbReference type="PROSITE-ProRule" id="PRU00047"/>
    </source>
</evidence>
<feature type="domain" description="CCHC-type" evidence="2">
    <location>
        <begin position="171"/>
        <end position="184"/>
    </location>
</feature>
<proteinExistence type="predicted"/>
<comment type="caution">
    <text evidence="3">The sequence shown here is derived from an EMBL/GenBank/DDBJ whole genome shotgun (WGS) entry which is preliminary data.</text>
</comment>
<evidence type="ECO:0000313" key="4">
    <source>
        <dbReference type="Proteomes" id="UP000031668"/>
    </source>
</evidence>
<name>A0A0C2MHK5_THEKT</name>
<keyword evidence="1" id="KW-0863">Zinc-finger</keyword>
<dbReference type="GO" id="GO:0008270">
    <property type="term" value="F:zinc ion binding"/>
    <property type="evidence" value="ECO:0007669"/>
    <property type="project" value="UniProtKB-KW"/>
</dbReference>
<keyword evidence="4" id="KW-1185">Reference proteome</keyword>
<reference evidence="3 4" key="1">
    <citation type="journal article" date="2014" name="Genome Biol. Evol.">
        <title>The genome of the myxosporean Thelohanellus kitauei shows adaptations to nutrient acquisition within its fish host.</title>
        <authorList>
            <person name="Yang Y."/>
            <person name="Xiong J."/>
            <person name="Zhou Z."/>
            <person name="Huo F."/>
            <person name="Miao W."/>
            <person name="Ran C."/>
            <person name="Liu Y."/>
            <person name="Zhang J."/>
            <person name="Feng J."/>
            <person name="Wang M."/>
            <person name="Wang M."/>
            <person name="Wang L."/>
            <person name="Yao B."/>
        </authorList>
    </citation>
    <scope>NUCLEOTIDE SEQUENCE [LARGE SCALE GENOMIC DNA]</scope>
    <source>
        <strain evidence="3">Wuqing</strain>
    </source>
</reference>
<dbReference type="AlphaFoldDB" id="A0A0C2MHK5"/>
<dbReference type="GO" id="GO:0003676">
    <property type="term" value="F:nucleic acid binding"/>
    <property type="evidence" value="ECO:0007669"/>
    <property type="project" value="InterPro"/>
</dbReference>
<protein>
    <recommendedName>
        <fullName evidence="2">CCHC-type domain-containing protein</fullName>
    </recommendedName>
</protein>
<keyword evidence="1" id="KW-0479">Metal-binding</keyword>
<evidence type="ECO:0000313" key="3">
    <source>
        <dbReference type="EMBL" id="KII61141.1"/>
    </source>
</evidence>
<sequence>MVQVFEVDTDIDLWLLRFVAISEANDLDVAKRTSVFPAYLSERILKSYSKSGTQNVPPGEKHSTQSCLGSELRVVDNLGIDRLSSKANILLAPITRPEQTSRVNLFEQICPKNILEHASNYHEGHGDHKKPPSHNLKEPQNAAIGSIMKRLDDIEFLINSQNNISTKLTGCIKCGGNGHEAKDC</sequence>
<dbReference type="InterPro" id="IPR001878">
    <property type="entry name" value="Znf_CCHC"/>
</dbReference>
<accession>A0A0C2MHK5</accession>
<gene>
    <name evidence="3" type="ORF">RF11_05864</name>
</gene>
<dbReference type="Proteomes" id="UP000031668">
    <property type="component" value="Unassembled WGS sequence"/>
</dbReference>
<keyword evidence="1" id="KW-0862">Zinc</keyword>
<dbReference type="PROSITE" id="PS50158">
    <property type="entry name" value="ZF_CCHC"/>
    <property type="match status" value="1"/>
</dbReference>
<evidence type="ECO:0000259" key="2">
    <source>
        <dbReference type="PROSITE" id="PS50158"/>
    </source>
</evidence>